<dbReference type="WBParaSite" id="EN70_10297">
    <property type="protein sequence ID" value="EN70_10297"/>
    <property type="gene ID" value="EN70_10297"/>
</dbReference>
<evidence type="ECO:0000313" key="2">
    <source>
        <dbReference type="Proteomes" id="UP000095285"/>
    </source>
</evidence>
<feature type="region of interest" description="Disordered" evidence="1">
    <location>
        <begin position="1"/>
        <end position="40"/>
    </location>
</feature>
<dbReference type="Proteomes" id="UP000095285">
    <property type="component" value="Unassembled WGS sequence"/>
</dbReference>
<reference evidence="2" key="1">
    <citation type="submission" date="2012-04" db="EMBL/GenBank/DDBJ databases">
        <title>The Genome Sequence of Loa loa.</title>
        <authorList>
            <consortium name="The Broad Institute Genome Sequencing Platform"/>
            <consortium name="Broad Institute Genome Sequencing Center for Infectious Disease"/>
            <person name="Nutman T.B."/>
            <person name="Fink D.L."/>
            <person name="Russ C."/>
            <person name="Young S."/>
            <person name="Zeng Q."/>
            <person name="Gargeya S."/>
            <person name="Alvarado L."/>
            <person name="Berlin A."/>
            <person name="Chapman S.B."/>
            <person name="Chen Z."/>
            <person name="Freedman E."/>
            <person name="Gellesch M."/>
            <person name="Goldberg J."/>
            <person name="Griggs A."/>
            <person name="Gujja S."/>
            <person name="Heilman E.R."/>
            <person name="Heiman D."/>
            <person name="Howarth C."/>
            <person name="Mehta T."/>
            <person name="Neiman D."/>
            <person name="Pearson M."/>
            <person name="Roberts A."/>
            <person name="Saif S."/>
            <person name="Shea T."/>
            <person name="Shenoy N."/>
            <person name="Sisk P."/>
            <person name="Stolte C."/>
            <person name="Sykes S."/>
            <person name="White J."/>
            <person name="Yandava C."/>
            <person name="Haas B."/>
            <person name="Henn M.R."/>
            <person name="Nusbaum C."/>
            <person name="Birren B."/>
        </authorList>
    </citation>
    <scope>NUCLEOTIDE SEQUENCE [LARGE SCALE GENOMIC DNA]</scope>
</reference>
<name>A0A1I7V649_LOALO</name>
<organism evidence="2 3">
    <name type="scientific">Loa loa</name>
    <name type="common">Eye worm</name>
    <name type="synonym">Filaria loa</name>
    <dbReference type="NCBI Taxonomy" id="7209"/>
    <lineage>
        <taxon>Eukaryota</taxon>
        <taxon>Metazoa</taxon>
        <taxon>Ecdysozoa</taxon>
        <taxon>Nematoda</taxon>
        <taxon>Chromadorea</taxon>
        <taxon>Rhabditida</taxon>
        <taxon>Spirurina</taxon>
        <taxon>Spiruromorpha</taxon>
        <taxon>Filarioidea</taxon>
        <taxon>Onchocercidae</taxon>
        <taxon>Loa</taxon>
    </lineage>
</organism>
<reference evidence="3" key="2">
    <citation type="submission" date="2016-11" db="UniProtKB">
        <authorList>
            <consortium name="WormBaseParasite"/>
        </authorList>
    </citation>
    <scope>IDENTIFICATION</scope>
</reference>
<sequence length="87" mass="10088">MASMEYQSMKEHEEETEERITATTQKSRTQTFGSSTQADLASGQNWQKTAMWVLKFIKRTTKEKLSWLNLPSTRGHRLTAEDHKLAE</sequence>
<keyword evidence="2" id="KW-1185">Reference proteome</keyword>
<evidence type="ECO:0000313" key="3">
    <source>
        <dbReference type="WBParaSite" id="EN70_10297"/>
    </source>
</evidence>
<protein>
    <submittedName>
        <fullName evidence="3">Uncharacterized protein</fullName>
    </submittedName>
</protein>
<accession>A0A1I7V649</accession>
<dbReference type="AlphaFoldDB" id="A0A1I7V649"/>
<feature type="compositionally biased region" description="Polar residues" evidence="1">
    <location>
        <begin position="25"/>
        <end position="40"/>
    </location>
</feature>
<proteinExistence type="predicted"/>
<evidence type="ECO:0000256" key="1">
    <source>
        <dbReference type="SAM" id="MobiDB-lite"/>
    </source>
</evidence>